<comment type="caution">
    <text evidence="9">The sequence shown here is derived from an EMBL/GenBank/DDBJ whole genome shotgun (WGS) entry which is preliminary data.</text>
</comment>
<keyword evidence="5" id="KW-0418">Kinase</keyword>
<dbReference type="InterPro" id="IPR036890">
    <property type="entry name" value="HATPase_C_sf"/>
</dbReference>
<dbReference type="STRING" id="333140.AWW68_14520"/>
<dbReference type="SMART" id="SM00091">
    <property type="entry name" value="PAS"/>
    <property type="match status" value="2"/>
</dbReference>
<name>A0A150X5F7_9BACT</name>
<dbReference type="PROSITE" id="PS50109">
    <property type="entry name" value="HIS_KIN"/>
    <property type="match status" value="1"/>
</dbReference>
<organism evidence="9 10">
    <name type="scientific">Roseivirga spongicola</name>
    <dbReference type="NCBI Taxonomy" id="333140"/>
    <lineage>
        <taxon>Bacteria</taxon>
        <taxon>Pseudomonadati</taxon>
        <taxon>Bacteroidota</taxon>
        <taxon>Cytophagia</taxon>
        <taxon>Cytophagales</taxon>
        <taxon>Roseivirgaceae</taxon>
        <taxon>Roseivirga</taxon>
    </lineage>
</organism>
<dbReference type="PRINTS" id="PR00344">
    <property type="entry name" value="BCTRLSENSOR"/>
</dbReference>
<dbReference type="SMART" id="SM00086">
    <property type="entry name" value="PAC"/>
    <property type="match status" value="3"/>
</dbReference>
<evidence type="ECO:0000256" key="1">
    <source>
        <dbReference type="ARBA" id="ARBA00000085"/>
    </source>
</evidence>
<dbReference type="InterPro" id="IPR003594">
    <property type="entry name" value="HATPase_dom"/>
</dbReference>
<dbReference type="Proteomes" id="UP000075606">
    <property type="component" value="Unassembled WGS sequence"/>
</dbReference>
<keyword evidence="4" id="KW-0808">Transferase</keyword>
<dbReference type="SMART" id="SM00387">
    <property type="entry name" value="HATPase_c"/>
    <property type="match status" value="1"/>
</dbReference>
<dbReference type="Pfam" id="PF13426">
    <property type="entry name" value="PAS_9"/>
    <property type="match status" value="1"/>
</dbReference>
<dbReference type="SUPFAM" id="SSF55785">
    <property type="entry name" value="PYP-like sensor domain (PAS domain)"/>
    <property type="match status" value="3"/>
</dbReference>
<feature type="domain" description="PAC" evidence="8">
    <location>
        <begin position="332"/>
        <end position="384"/>
    </location>
</feature>
<dbReference type="SUPFAM" id="SSF55874">
    <property type="entry name" value="ATPase domain of HSP90 chaperone/DNA topoisomerase II/histidine kinase"/>
    <property type="match status" value="1"/>
</dbReference>
<dbReference type="InterPro" id="IPR000700">
    <property type="entry name" value="PAS-assoc_C"/>
</dbReference>
<dbReference type="InterPro" id="IPR013655">
    <property type="entry name" value="PAS_fold_3"/>
</dbReference>
<accession>A0A150X5F7</accession>
<dbReference type="InterPro" id="IPR035965">
    <property type="entry name" value="PAS-like_dom_sf"/>
</dbReference>
<dbReference type="EC" id="2.7.13.3" evidence="2"/>
<dbReference type="EMBL" id="LRPC01000028">
    <property type="protein sequence ID" value="KYG73882.1"/>
    <property type="molecule type" value="Genomic_DNA"/>
</dbReference>
<dbReference type="Pfam" id="PF08447">
    <property type="entry name" value="PAS_3"/>
    <property type="match status" value="1"/>
</dbReference>
<dbReference type="PANTHER" id="PTHR43304:SF1">
    <property type="entry name" value="PAC DOMAIN-CONTAINING PROTEIN"/>
    <property type="match status" value="1"/>
</dbReference>
<feature type="domain" description="PAS" evidence="7">
    <location>
        <begin position="385"/>
        <end position="457"/>
    </location>
</feature>
<keyword evidence="10" id="KW-1185">Reference proteome</keyword>
<dbReference type="Gene3D" id="3.30.565.10">
    <property type="entry name" value="Histidine kinase-like ATPase, C-terminal domain"/>
    <property type="match status" value="1"/>
</dbReference>
<dbReference type="PROSITE" id="PS50112">
    <property type="entry name" value="PAS"/>
    <property type="match status" value="2"/>
</dbReference>
<evidence type="ECO:0000256" key="4">
    <source>
        <dbReference type="ARBA" id="ARBA00022679"/>
    </source>
</evidence>
<evidence type="ECO:0000256" key="3">
    <source>
        <dbReference type="ARBA" id="ARBA00022553"/>
    </source>
</evidence>
<evidence type="ECO:0000259" key="8">
    <source>
        <dbReference type="PROSITE" id="PS50113"/>
    </source>
</evidence>
<reference evidence="9 10" key="1">
    <citation type="submission" date="2016-01" db="EMBL/GenBank/DDBJ databases">
        <title>Genome sequencing of Roseivirga spongicola UST030701-084.</title>
        <authorList>
            <person name="Selvaratnam C."/>
            <person name="Thevarajoo S."/>
            <person name="Goh K.M."/>
            <person name="Ee R."/>
            <person name="Chan K.-G."/>
            <person name="Chong C.S."/>
        </authorList>
    </citation>
    <scope>NUCLEOTIDE SEQUENCE [LARGE SCALE GENOMIC DNA]</scope>
    <source>
        <strain evidence="9 10">UST030701-084</strain>
    </source>
</reference>
<evidence type="ECO:0000313" key="10">
    <source>
        <dbReference type="Proteomes" id="UP000075606"/>
    </source>
</evidence>
<gene>
    <name evidence="9" type="ORF">AWW68_14520</name>
</gene>
<dbReference type="PANTHER" id="PTHR43304">
    <property type="entry name" value="PHYTOCHROME-LIKE PROTEIN CPH1"/>
    <property type="match status" value="1"/>
</dbReference>
<dbReference type="AlphaFoldDB" id="A0A150X5F7"/>
<evidence type="ECO:0000259" key="6">
    <source>
        <dbReference type="PROSITE" id="PS50109"/>
    </source>
</evidence>
<dbReference type="InterPro" id="IPR005467">
    <property type="entry name" value="His_kinase_dom"/>
</dbReference>
<dbReference type="CDD" id="cd00130">
    <property type="entry name" value="PAS"/>
    <property type="match status" value="2"/>
</dbReference>
<evidence type="ECO:0000256" key="2">
    <source>
        <dbReference type="ARBA" id="ARBA00012438"/>
    </source>
</evidence>
<protein>
    <recommendedName>
        <fullName evidence="2">histidine kinase</fullName>
        <ecNumber evidence="2">2.7.13.3</ecNumber>
    </recommendedName>
</protein>
<dbReference type="PROSITE" id="PS50113">
    <property type="entry name" value="PAC"/>
    <property type="match status" value="2"/>
</dbReference>
<dbReference type="Gene3D" id="3.30.450.20">
    <property type="entry name" value="PAS domain"/>
    <property type="match status" value="3"/>
</dbReference>
<dbReference type="InterPro" id="IPR052162">
    <property type="entry name" value="Sensor_kinase/Photoreceptor"/>
</dbReference>
<evidence type="ECO:0000313" key="9">
    <source>
        <dbReference type="EMBL" id="KYG73882.1"/>
    </source>
</evidence>
<feature type="domain" description="Histidine kinase" evidence="6">
    <location>
        <begin position="544"/>
        <end position="756"/>
    </location>
</feature>
<dbReference type="Pfam" id="PF02518">
    <property type="entry name" value="HATPase_c"/>
    <property type="match status" value="1"/>
</dbReference>
<dbReference type="NCBIfam" id="TIGR00229">
    <property type="entry name" value="sensory_box"/>
    <property type="match status" value="2"/>
</dbReference>
<dbReference type="InterPro" id="IPR004358">
    <property type="entry name" value="Sig_transdc_His_kin-like_C"/>
</dbReference>
<feature type="domain" description="PAS" evidence="7">
    <location>
        <begin position="258"/>
        <end position="328"/>
    </location>
</feature>
<keyword evidence="3" id="KW-0597">Phosphoprotein</keyword>
<evidence type="ECO:0000256" key="5">
    <source>
        <dbReference type="ARBA" id="ARBA00022777"/>
    </source>
</evidence>
<dbReference type="GO" id="GO:0004673">
    <property type="term" value="F:protein histidine kinase activity"/>
    <property type="evidence" value="ECO:0007669"/>
    <property type="project" value="UniProtKB-EC"/>
</dbReference>
<dbReference type="InterPro" id="IPR001610">
    <property type="entry name" value="PAC"/>
</dbReference>
<sequence length="756" mass="85440">MADLKKEVYSIVRSNEALFEFTQNHALEGLLCFDIESGSTWINPKLASHFRSSAYTENISSIVCEEDLEKLLKTISSSSNAGIQEEEIVLKIKSESGLSVRCKLFLSKPEESALALAIIGCSELYEDTPTPSIRKGLREIAQIGTWEYDISNHVIRLDATSSSILQVSEGSNLSLKDFLYLLNAEGYDDGHISEFLNGNVNELIDFEHEYQIKTKDGKGKWIKLISLPYTEDQKVKIVHGLIQDVDDRNKELYALALKEEEFRQTFYFAANGMALVGLEGQWLDVNKSVCDMLGYTKEEFLKITFQDITHPEDLEKDLELLTELVNGERQSYQMEKRYFHKNGNIVWGLLSVSMVKNDNGEPIHFVSQINNITQRKHAQIELEQTITRLQAIRDATTQVSIIETDTKGIIQSFNKGAENLLGYESAEVVQKCTLEIIHDANEVEKRQIELSEELGASLTPMETLIAYARMGRFETREWTYIRKNGTRFPVLLSVTSIKDKQGNITGFLGVAVDMTKIKEVENEIKSILNITQEQNERLLNFAHIVSHNLRSHSSNIFMILQLITMEVPESTENEFFPFLESAAKNLNETIGHLTEVVTMNETTQENLVPLSPKEFIDKAINNSKGQILDTHAQVTNLVGEKPEIQGIPAYLDSIFFNFINNAIKYRSPDRTPEVKVLSEVKNDFLSIFISDNGLGINLAKHGEKLFGMYKTFHGNKDARGVGLFITKNQIEAMGGTVEVSSEVNQGTTFHIRFRLA</sequence>
<comment type="catalytic activity">
    <reaction evidence="1">
        <text>ATP + protein L-histidine = ADP + protein N-phospho-L-histidine.</text>
        <dbReference type="EC" id="2.7.13.3"/>
    </reaction>
</comment>
<dbReference type="InterPro" id="IPR000014">
    <property type="entry name" value="PAS"/>
</dbReference>
<evidence type="ECO:0000259" key="7">
    <source>
        <dbReference type="PROSITE" id="PS50112"/>
    </source>
</evidence>
<feature type="domain" description="PAC" evidence="8">
    <location>
        <begin position="474"/>
        <end position="526"/>
    </location>
</feature>
<proteinExistence type="predicted"/>